<dbReference type="PATRIC" id="fig|83552.4.peg.1337"/>
<name>A0A0C1EM60_9BACT</name>
<gene>
    <name evidence="1" type="ORF">DB43_GF00160</name>
</gene>
<organism evidence="1 2">
    <name type="scientific">Parachlamydia acanthamoebae</name>
    <dbReference type="NCBI Taxonomy" id="83552"/>
    <lineage>
        <taxon>Bacteria</taxon>
        <taxon>Pseudomonadati</taxon>
        <taxon>Chlamydiota</taxon>
        <taxon>Chlamydiia</taxon>
        <taxon>Parachlamydiales</taxon>
        <taxon>Parachlamydiaceae</taxon>
        <taxon>Parachlamydia</taxon>
    </lineage>
</organism>
<evidence type="ECO:0000313" key="1">
    <source>
        <dbReference type="EMBL" id="KIA77474.1"/>
    </source>
</evidence>
<evidence type="ECO:0000313" key="2">
    <source>
        <dbReference type="Proteomes" id="UP000031307"/>
    </source>
</evidence>
<dbReference type="EMBL" id="JSAM01000075">
    <property type="protein sequence ID" value="KIA77474.1"/>
    <property type="molecule type" value="Genomic_DNA"/>
</dbReference>
<reference evidence="1 2" key="1">
    <citation type="journal article" date="2014" name="Mol. Biol. Evol.">
        <title>Massive expansion of Ubiquitination-related gene families within the Chlamydiae.</title>
        <authorList>
            <person name="Domman D."/>
            <person name="Collingro A."/>
            <person name="Lagkouvardos I."/>
            <person name="Gehre L."/>
            <person name="Weinmaier T."/>
            <person name="Rattei T."/>
            <person name="Subtil A."/>
            <person name="Horn M."/>
        </authorList>
    </citation>
    <scope>NUCLEOTIDE SEQUENCE [LARGE SCALE GENOMIC DNA]</scope>
    <source>
        <strain evidence="1 2">OEW1</strain>
    </source>
</reference>
<dbReference type="AlphaFoldDB" id="A0A0C1EM60"/>
<sequence length="40" mass="4727">MVKVLKEVICIRSKTSRQELDEHHVLFFGEAIIPKLRKSF</sequence>
<dbReference type="Proteomes" id="UP000031307">
    <property type="component" value="Unassembled WGS sequence"/>
</dbReference>
<proteinExistence type="predicted"/>
<accession>A0A0C1EM60</accession>
<comment type="caution">
    <text evidence="1">The sequence shown here is derived from an EMBL/GenBank/DDBJ whole genome shotgun (WGS) entry which is preliminary data.</text>
</comment>
<protein>
    <submittedName>
        <fullName evidence="1">Uncharacterized protein</fullName>
    </submittedName>
</protein>